<feature type="domain" description="PD-(D/E)XK endonuclease-like" evidence="4">
    <location>
        <begin position="138"/>
        <end position="374"/>
    </location>
</feature>
<proteinExistence type="predicted"/>
<evidence type="ECO:0000256" key="1">
    <source>
        <dbReference type="ARBA" id="ARBA00022763"/>
    </source>
</evidence>
<dbReference type="Proteomes" id="UP000019225">
    <property type="component" value="Chromosome"/>
</dbReference>
<dbReference type="HOGENOM" id="CLU_037517_0_0_11"/>
<reference evidence="5 6" key="1">
    <citation type="journal article" date="2014" name="BMC Genomics">
        <title>Complete genome sequence of producer of the glycopeptide antibiotic Aculeximycin Kutzneria albida DSM 43870T, a representative of minor genus of Pseudonocardiaceae.</title>
        <authorList>
            <person name="Rebets Y."/>
            <person name="Tokovenko B."/>
            <person name="Lushchyk I."/>
            <person name="Ruckert C."/>
            <person name="Zaburannyi N."/>
            <person name="Bechthold A."/>
            <person name="Kalinowski J."/>
            <person name="Luzhetskyy A."/>
        </authorList>
    </citation>
    <scope>NUCLEOTIDE SEQUENCE [LARGE SCALE GENOMIC DNA]</scope>
    <source>
        <strain evidence="5">DSM 43870</strain>
    </source>
</reference>
<evidence type="ECO:0000313" key="6">
    <source>
        <dbReference type="Proteomes" id="UP000019225"/>
    </source>
</evidence>
<protein>
    <recommendedName>
        <fullName evidence="4">PD-(D/E)XK endonuclease-like domain-containing protein</fullName>
    </recommendedName>
</protein>
<dbReference type="EMBL" id="CP007155">
    <property type="protein sequence ID" value="AHH95969.1"/>
    <property type="molecule type" value="Genomic_DNA"/>
</dbReference>
<evidence type="ECO:0000259" key="4">
    <source>
        <dbReference type="Pfam" id="PF12705"/>
    </source>
</evidence>
<evidence type="ECO:0000313" key="5">
    <source>
        <dbReference type="EMBL" id="AHH95969.1"/>
    </source>
</evidence>
<dbReference type="GO" id="GO:0006281">
    <property type="term" value="P:DNA repair"/>
    <property type="evidence" value="ECO:0007669"/>
    <property type="project" value="UniProtKB-KW"/>
</dbReference>
<evidence type="ECO:0000256" key="2">
    <source>
        <dbReference type="ARBA" id="ARBA00022806"/>
    </source>
</evidence>
<gene>
    <name evidence="5" type="ORF">KALB_2601</name>
</gene>
<keyword evidence="2" id="KW-0378">Hydrolase</keyword>
<dbReference type="eggNOG" id="COG2887">
    <property type="taxonomic scope" value="Bacteria"/>
</dbReference>
<organism evidence="5 6">
    <name type="scientific">Kutzneria albida DSM 43870</name>
    <dbReference type="NCBI Taxonomy" id="1449976"/>
    <lineage>
        <taxon>Bacteria</taxon>
        <taxon>Bacillati</taxon>
        <taxon>Actinomycetota</taxon>
        <taxon>Actinomycetes</taxon>
        <taxon>Pseudonocardiales</taxon>
        <taxon>Pseudonocardiaceae</taxon>
        <taxon>Kutzneria</taxon>
    </lineage>
</organism>
<dbReference type="GO" id="GO:0004386">
    <property type="term" value="F:helicase activity"/>
    <property type="evidence" value="ECO:0007669"/>
    <property type="project" value="UniProtKB-KW"/>
</dbReference>
<dbReference type="STRING" id="1449976.KALB_2601"/>
<keyword evidence="1" id="KW-0227">DNA damage</keyword>
<keyword evidence="2" id="KW-0547">Nucleotide-binding</keyword>
<dbReference type="AlphaFoldDB" id="W5WCM4"/>
<dbReference type="InterPro" id="IPR038726">
    <property type="entry name" value="PDDEXK_AddAB-type"/>
</dbReference>
<keyword evidence="6" id="KW-1185">Reference proteome</keyword>
<dbReference type="KEGG" id="kal:KALB_2601"/>
<keyword evidence="2" id="KW-0067">ATP-binding</keyword>
<keyword evidence="3" id="KW-0234">DNA repair</keyword>
<keyword evidence="2" id="KW-0347">Helicase</keyword>
<sequence>MRRYEQTCWGRRYQSEDGSVREMWLLGLTTPKERPSVVYAAAANVAAFGGPALPERVRVVVFGAMSPVAEQFPEWTVEQVRQRAQNEVAPRLIAVVDGTERRAGGDCAQCMLTSGCVALPSVDLLPDVPAVPGPKRALSVTDLRHYRSCPARYHLLMQLHIRDVETVESQPIVVGRAVDTALRDRHTGASQHRRCGPDQPLDGAVTALSEESRSTASRMLAQHSALCPFPDVEEHDGEPRNLVVVHDERLGVVFIAAPDLLYPRSGGWVWRETKTSMHRLPRDRPLLQQVPQLALAVLMLASGALGRDAARSRVELEQLRPNGCALEELDPGNPVVVAEAREVIGGMVSPLLADTAYEPTPGRDCAGCEVRRWCAPGSQYVAGQAGGPPRDQ</sequence>
<name>W5WCM4_9PSEU</name>
<dbReference type="Pfam" id="PF12705">
    <property type="entry name" value="PDDEXK_1"/>
    <property type="match status" value="1"/>
</dbReference>
<accession>W5WCM4</accession>
<evidence type="ECO:0000256" key="3">
    <source>
        <dbReference type="ARBA" id="ARBA00023204"/>
    </source>
</evidence>